<gene>
    <name evidence="15" type="ORF">GSCOC_T00004134001</name>
</gene>
<dbReference type="FunCoup" id="A0A068VG31">
    <property type="interactions" value="74"/>
</dbReference>
<keyword evidence="4" id="KW-0134">Cell wall</keyword>
<evidence type="ECO:0000256" key="9">
    <source>
        <dbReference type="ARBA" id="ARBA00023316"/>
    </source>
</evidence>
<dbReference type="AlphaFoldDB" id="A0A068VG31"/>
<accession>A0A068VG31</accession>
<comment type="catalytic activity">
    <reaction evidence="10">
        <text>(1,4-alpha-D-galacturonosyl)n+m + H2O = (1,4-alpha-D-galacturonosyl)n + (1,4-alpha-D-galacturonosyl)m.</text>
        <dbReference type="EC" id="3.2.1.15"/>
    </reaction>
</comment>
<keyword evidence="7 13" id="KW-0378">Hydrolase</keyword>
<dbReference type="EMBL" id="HG739347">
    <property type="protein sequence ID" value="CDP18643.1"/>
    <property type="molecule type" value="Genomic_DNA"/>
</dbReference>
<dbReference type="SUPFAM" id="SSF51126">
    <property type="entry name" value="Pectin lyase-like"/>
    <property type="match status" value="1"/>
</dbReference>
<dbReference type="PANTHER" id="PTHR31375">
    <property type="match status" value="1"/>
</dbReference>
<evidence type="ECO:0000256" key="13">
    <source>
        <dbReference type="RuleBase" id="RU361169"/>
    </source>
</evidence>
<evidence type="ECO:0000256" key="8">
    <source>
        <dbReference type="ARBA" id="ARBA00023295"/>
    </source>
</evidence>
<evidence type="ECO:0000256" key="6">
    <source>
        <dbReference type="ARBA" id="ARBA00022729"/>
    </source>
</evidence>
<dbReference type="InterPro" id="IPR012334">
    <property type="entry name" value="Pectin_lyas_fold"/>
</dbReference>
<feature type="active site" evidence="12">
    <location>
        <position position="302"/>
    </location>
</feature>
<dbReference type="GO" id="GO:0009830">
    <property type="term" value="P:cell wall modification involved in abscission"/>
    <property type="evidence" value="ECO:0007669"/>
    <property type="project" value="UniProtKB-ARBA"/>
</dbReference>
<keyword evidence="9" id="KW-0961">Cell wall biogenesis/degradation</keyword>
<keyword evidence="8 13" id="KW-0326">Glycosidase</keyword>
<dbReference type="EC" id="3.2.1.15" evidence="3"/>
<keyword evidence="16" id="KW-1185">Reference proteome</keyword>
<dbReference type="GO" id="GO:0010047">
    <property type="term" value="P:fruit dehiscence"/>
    <property type="evidence" value="ECO:0007669"/>
    <property type="project" value="UniProtKB-ARBA"/>
</dbReference>
<proteinExistence type="inferred from homology"/>
<dbReference type="GO" id="GO:0009901">
    <property type="term" value="P:anther dehiscence"/>
    <property type="evidence" value="ECO:0007669"/>
    <property type="project" value="UniProtKB-ARBA"/>
</dbReference>
<evidence type="ECO:0000256" key="11">
    <source>
        <dbReference type="ARBA" id="ARBA00083621"/>
    </source>
</evidence>
<dbReference type="InterPro" id="IPR000743">
    <property type="entry name" value="Glyco_hydro_28"/>
</dbReference>
<comment type="subcellular location">
    <subcellularLocation>
        <location evidence="1">Secreted</location>
        <location evidence="1">Cell wall</location>
    </subcellularLocation>
</comment>
<dbReference type="InterPro" id="IPR006626">
    <property type="entry name" value="PbH1"/>
</dbReference>
<dbReference type="PROSITE" id="PS51257">
    <property type="entry name" value="PROKAR_LIPOPROTEIN"/>
    <property type="match status" value="1"/>
</dbReference>
<dbReference type="PhylomeDB" id="A0A068VG31"/>
<dbReference type="GO" id="GO:0005975">
    <property type="term" value="P:carbohydrate metabolic process"/>
    <property type="evidence" value="ECO:0007669"/>
    <property type="project" value="InterPro"/>
</dbReference>
<evidence type="ECO:0000256" key="3">
    <source>
        <dbReference type="ARBA" id="ARBA00012736"/>
    </source>
</evidence>
<dbReference type="SMART" id="SM00710">
    <property type="entry name" value="PbH1"/>
    <property type="match status" value="5"/>
</dbReference>
<dbReference type="GO" id="GO:0004650">
    <property type="term" value="F:polygalacturonase activity"/>
    <property type="evidence" value="ECO:0007669"/>
    <property type="project" value="UniProtKB-EC"/>
</dbReference>
<feature type="chain" id="PRO_5001658607" description="endo-polygalacturonase" evidence="14">
    <location>
        <begin position="25"/>
        <end position="452"/>
    </location>
</feature>
<comment type="similarity">
    <text evidence="2 13">Belongs to the glycosyl hydrolase 28 family.</text>
</comment>
<dbReference type="STRING" id="49390.A0A068VG31"/>
<evidence type="ECO:0000313" key="16">
    <source>
        <dbReference type="Proteomes" id="UP000295252"/>
    </source>
</evidence>
<evidence type="ECO:0000256" key="2">
    <source>
        <dbReference type="ARBA" id="ARBA00008834"/>
    </source>
</evidence>
<evidence type="ECO:0000256" key="4">
    <source>
        <dbReference type="ARBA" id="ARBA00022512"/>
    </source>
</evidence>
<dbReference type="Gene3D" id="2.160.20.10">
    <property type="entry name" value="Single-stranded right-handed beta-helix, Pectin lyase-like"/>
    <property type="match status" value="1"/>
</dbReference>
<evidence type="ECO:0000256" key="12">
    <source>
        <dbReference type="PROSITE-ProRule" id="PRU10052"/>
    </source>
</evidence>
<dbReference type="OMA" id="INQCYST"/>
<evidence type="ECO:0000256" key="5">
    <source>
        <dbReference type="ARBA" id="ARBA00022525"/>
    </source>
</evidence>
<keyword evidence="6 14" id="KW-0732">Signal</keyword>
<sequence length="452" mass="48314">MTLHTKFFAHLIVTFLFLVSCPSAFHGDLHDHSDIQQTGYDSEAYPSFLSTVDGSQFDNSMMFEAGASDGLTKLSRLESSGRIINVDRFGAKGNGAEDDSNAFQSAWREACLSTVAVTLVVSQGKDYLLKPVKFSGPCKSEITVQINGVLLASDDRSDYGRDGRQWIRFDSVQGLIVEGGGVINGRGNIWWQNSCKINKALPCKDAPTAVIFYNCKNLVVQNLRFQDAQQIHMAFEKCINVQASNLIVTAPEESPNTDGIHVTNTQNIQISGCTIGTGDDCISIVSGSQNVQATDITCGPGHGISIGSLGSENSEAHVSDVTVHGARLSGTTNGVRIKTWQGAAGSVSNIKFQNIQVHDVQNPIIIDQNYCDQATPCTQQHTAIQISNVLYQNIYGTSASAAAINLNCSKSFPCRGIVLQNVNLVGEGGGAAKASCNNVNLSNVGLVSPRCA</sequence>
<dbReference type="FunFam" id="2.160.20.10:FF:000028">
    <property type="entry name" value="Polygalacturonase QRT2"/>
    <property type="match status" value="1"/>
</dbReference>
<name>A0A068VG31_COFCA</name>
<dbReference type="Gramene" id="CDP18643">
    <property type="protein sequence ID" value="CDP18643"/>
    <property type="gene ID" value="GSCOC_T00004134001"/>
</dbReference>
<organism evidence="15 16">
    <name type="scientific">Coffea canephora</name>
    <name type="common">Robusta coffee</name>
    <dbReference type="NCBI Taxonomy" id="49390"/>
    <lineage>
        <taxon>Eukaryota</taxon>
        <taxon>Viridiplantae</taxon>
        <taxon>Streptophyta</taxon>
        <taxon>Embryophyta</taxon>
        <taxon>Tracheophyta</taxon>
        <taxon>Spermatophyta</taxon>
        <taxon>Magnoliopsida</taxon>
        <taxon>eudicotyledons</taxon>
        <taxon>Gunneridae</taxon>
        <taxon>Pentapetalae</taxon>
        <taxon>asterids</taxon>
        <taxon>lamiids</taxon>
        <taxon>Gentianales</taxon>
        <taxon>Rubiaceae</taxon>
        <taxon>Ixoroideae</taxon>
        <taxon>Gardenieae complex</taxon>
        <taxon>Bertiereae - Coffeeae clade</taxon>
        <taxon>Coffeeae</taxon>
        <taxon>Coffea</taxon>
    </lineage>
</organism>
<evidence type="ECO:0000256" key="14">
    <source>
        <dbReference type="SAM" id="SignalP"/>
    </source>
</evidence>
<protein>
    <recommendedName>
        <fullName evidence="3">endo-polygalacturonase</fullName>
        <ecNumber evidence="3">3.2.1.15</ecNumber>
    </recommendedName>
    <alternativeName>
        <fullName evidence="11">Pectinase</fullName>
    </alternativeName>
</protein>
<dbReference type="Pfam" id="PF00295">
    <property type="entry name" value="Glyco_hydro_28"/>
    <property type="match status" value="1"/>
</dbReference>
<keyword evidence="5" id="KW-0964">Secreted</keyword>
<dbReference type="InParanoid" id="A0A068VG31"/>
<evidence type="ECO:0000256" key="1">
    <source>
        <dbReference type="ARBA" id="ARBA00004191"/>
    </source>
</evidence>
<dbReference type="PROSITE" id="PS00502">
    <property type="entry name" value="POLYGALACTURONASE"/>
    <property type="match status" value="1"/>
</dbReference>
<reference evidence="16" key="1">
    <citation type="journal article" date="2014" name="Science">
        <title>The coffee genome provides insight into the convergent evolution of caffeine biosynthesis.</title>
        <authorList>
            <person name="Denoeud F."/>
            <person name="Carretero-Paulet L."/>
            <person name="Dereeper A."/>
            <person name="Droc G."/>
            <person name="Guyot R."/>
            <person name="Pietrella M."/>
            <person name="Zheng C."/>
            <person name="Alberti A."/>
            <person name="Anthony F."/>
            <person name="Aprea G."/>
            <person name="Aury J.M."/>
            <person name="Bento P."/>
            <person name="Bernard M."/>
            <person name="Bocs S."/>
            <person name="Campa C."/>
            <person name="Cenci A."/>
            <person name="Combes M.C."/>
            <person name="Crouzillat D."/>
            <person name="Da Silva C."/>
            <person name="Daddiego L."/>
            <person name="De Bellis F."/>
            <person name="Dussert S."/>
            <person name="Garsmeur O."/>
            <person name="Gayraud T."/>
            <person name="Guignon V."/>
            <person name="Jahn K."/>
            <person name="Jamilloux V."/>
            <person name="Joet T."/>
            <person name="Labadie K."/>
            <person name="Lan T."/>
            <person name="Leclercq J."/>
            <person name="Lepelley M."/>
            <person name="Leroy T."/>
            <person name="Li L.T."/>
            <person name="Librado P."/>
            <person name="Lopez L."/>
            <person name="Munoz A."/>
            <person name="Noel B."/>
            <person name="Pallavicini A."/>
            <person name="Perrotta G."/>
            <person name="Poncet V."/>
            <person name="Pot D."/>
            <person name="Priyono X."/>
            <person name="Rigoreau M."/>
            <person name="Rouard M."/>
            <person name="Rozas J."/>
            <person name="Tranchant-Dubreuil C."/>
            <person name="VanBuren R."/>
            <person name="Zhang Q."/>
            <person name="Andrade A.C."/>
            <person name="Argout X."/>
            <person name="Bertrand B."/>
            <person name="de Kochko A."/>
            <person name="Graziosi G."/>
            <person name="Henry R.J."/>
            <person name="Jayarama X."/>
            <person name="Ming R."/>
            <person name="Nagai C."/>
            <person name="Rounsley S."/>
            <person name="Sankoff D."/>
            <person name="Giuliano G."/>
            <person name="Albert V.A."/>
            <person name="Wincker P."/>
            <person name="Lashermes P."/>
        </authorList>
    </citation>
    <scope>NUCLEOTIDE SEQUENCE [LARGE SCALE GENOMIC DNA]</scope>
    <source>
        <strain evidence="16">cv. DH200-94</strain>
    </source>
</reference>
<evidence type="ECO:0000256" key="7">
    <source>
        <dbReference type="ARBA" id="ARBA00022801"/>
    </source>
</evidence>
<evidence type="ECO:0000256" key="10">
    <source>
        <dbReference type="ARBA" id="ARBA00034074"/>
    </source>
</evidence>
<dbReference type="InterPro" id="IPR011050">
    <property type="entry name" value="Pectin_lyase_fold/virulence"/>
</dbReference>
<evidence type="ECO:0000313" key="15">
    <source>
        <dbReference type="EMBL" id="CDP18643.1"/>
    </source>
</evidence>
<dbReference type="OrthoDB" id="187139at2759"/>
<feature type="signal peptide" evidence="14">
    <location>
        <begin position="1"/>
        <end position="24"/>
    </location>
</feature>
<dbReference type="Proteomes" id="UP000295252">
    <property type="component" value="Chromosome VIII"/>
</dbReference>